<evidence type="ECO:0000313" key="4">
    <source>
        <dbReference type="EMBL" id="OJJ33322.1"/>
    </source>
</evidence>
<dbReference type="Gene3D" id="3.40.50.720">
    <property type="entry name" value="NAD(P)-binding Rossmann-like Domain"/>
    <property type="match status" value="1"/>
</dbReference>
<dbReference type="VEuPathDB" id="FungiDB:ASPWEDRAFT_116058"/>
<keyword evidence="2" id="KW-0521">NADP</keyword>
<dbReference type="Proteomes" id="UP000184383">
    <property type="component" value="Unassembled WGS sequence"/>
</dbReference>
<dbReference type="PANTHER" id="PTHR42748">
    <property type="entry name" value="NITROGEN METABOLITE REPRESSION PROTEIN NMRA FAMILY MEMBER"/>
    <property type="match status" value="1"/>
</dbReference>
<reference evidence="5" key="1">
    <citation type="journal article" date="2017" name="Genome Biol.">
        <title>Comparative genomics reveals high biological diversity and specific adaptations in the industrially and medically important fungal genus Aspergillus.</title>
        <authorList>
            <person name="de Vries R.P."/>
            <person name="Riley R."/>
            <person name="Wiebenga A."/>
            <person name="Aguilar-Osorio G."/>
            <person name="Amillis S."/>
            <person name="Uchima C.A."/>
            <person name="Anderluh G."/>
            <person name="Asadollahi M."/>
            <person name="Askin M."/>
            <person name="Barry K."/>
            <person name="Battaglia E."/>
            <person name="Bayram O."/>
            <person name="Benocci T."/>
            <person name="Braus-Stromeyer S.A."/>
            <person name="Caldana C."/>
            <person name="Canovas D."/>
            <person name="Cerqueira G.C."/>
            <person name="Chen F."/>
            <person name="Chen W."/>
            <person name="Choi C."/>
            <person name="Clum A."/>
            <person name="Dos Santos R.A."/>
            <person name="Damasio A.R."/>
            <person name="Diallinas G."/>
            <person name="Emri T."/>
            <person name="Fekete E."/>
            <person name="Flipphi M."/>
            <person name="Freyberg S."/>
            <person name="Gallo A."/>
            <person name="Gournas C."/>
            <person name="Habgood R."/>
            <person name="Hainaut M."/>
            <person name="Harispe M.L."/>
            <person name="Henrissat B."/>
            <person name="Hilden K.S."/>
            <person name="Hope R."/>
            <person name="Hossain A."/>
            <person name="Karabika E."/>
            <person name="Karaffa L."/>
            <person name="Karanyi Z."/>
            <person name="Krasevec N."/>
            <person name="Kuo A."/>
            <person name="Kusch H."/>
            <person name="LaButti K."/>
            <person name="Lagendijk E.L."/>
            <person name="Lapidus A."/>
            <person name="Levasseur A."/>
            <person name="Lindquist E."/>
            <person name="Lipzen A."/>
            <person name="Logrieco A.F."/>
            <person name="MacCabe A."/>
            <person name="Maekelae M.R."/>
            <person name="Malavazi I."/>
            <person name="Melin P."/>
            <person name="Meyer V."/>
            <person name="Mielnichuk N."/>
            <person name="Miskei M."/>
            <person name="Molnar A.P."/>
            <person name="Mule G."/>
            <person name="Ngan C.Y."/>
            <person name="Orejas M."/>
            <person name="Orosz E."/>
            <person name="Ouedraogo J.P."/>
            <person name="Overkamp K.M."/>
            <person name="Park H.-S."/>
            <person name="Perrone G."/>
            <person name="Piumi F."/>
            <person name="Punt P.J."/>
            <person name="Ram A.F."/>
            <person name="Ramon A."/>
            <person name="Rauscher S."/>
            <person name="Record E."/>
            <person name="Riano-Pachon D.M."/>
            <person name="Robert V."/>
            <person name="Roehrig J."/>
            <person name="Ruller R."/>
            <person name="Salamov A."/>
            <person name="Salih N.S."/>
            <person name="Samson R.A."/>
            <person name="Sandor E."/>
            <person name="Sanguinetti M."/>
            <person name="Schuetze T."/>
            <person name="Sepcic K."/>
            <person name="Shelest E."/>
            <person name="Sherlock G."/>
            <person name="Sophianopoulou V."/>
            <person name="Squina F.M."/>
            <person name="Sun H."/>
            <person name="Susca A."/>
            <person name="Todd R.B."/>
            <person name="Tsang A."/>
            <person name="Unkles S.E."/>
            <person name="van de Wiele N."/>
            <person name="van Rossen-Uffink D."/>
            <person name="Oliveira J.V."/>
            <person name="Vesth T.C."/>
            <person name="Visser J."/>
            <person name="Yu J.-H."/>
            <person name="Zhou M."/>
            <person name="Andersen M.R."/>
            <person name="Archer D.B."/>
            <person name="Baker S.E."/>
            <person name="Benoit I."/>
            <person name="Brakhage A.A."/>
            <person name="Braus G.H."/>
            <person name="Fischer R."/>
            <person name="Frisvad J.C."/>
            <person name="Goldman G.H."/>
            <person name="Houbraken J."/>
            <person name="Oakley B."/>
            <person name="Pocsi I."/>
            <person name="Scazzocchio C."/>
            <person name="Seiboth B."/>
            <person name="vanKuyk P.A."/>
            <person name="Wortman J."/>
            <person name="Dyer P.S."/>
            <person name="Grigoriev I.V."/>
        </authorList>
    </citation>
    <scope>NUCLEOTIDE SEQUENCE [LARGE SCALE GENOMIC DNA]</scope>
    <source>
        <strain evidence="5">DTO 134E9</strain>
    </source>
</reference>
<proteinExistence type="inferred from homology"/>
<gene>
    <name evidence="4" type="ORF">ASPWEDRAFT_116058</name>
</gene>
<name>A0A1L9REH6_ASPWE</name>
<dbReference type="SUPFAM" id="SSF51735">
    <property type="entry name" value="NAD(P)-binding Rossmann-fold domains"/>
    <property type="match status" value="1"/>
</dbReference>
<feature type="domain" description="NmrA-like" evidence="3">
    <location>
        <begin position="1"/>
        <end position="68"/>
    </location>
</feature>
<organism evidence="4 5">
    <name type="scientific">Aspergillus wentii DTO 134E9</name>
    <dbReference type="NCBI Taxonomy" id="1073089"/>
    <lineage>
        <taxon>Eukaryota</taxon>
        <taxon>Fungi</taxon>
        <taxon>Dikarya</taxon>
        <taxon>Ascomycota</taxon>
        <taxon>Pezizomycotina</taxon>
        <taxon>Eurotiomycetes</taxon>
        <taxon>Eurotiomycetidae</taxon>
        <taxon>Eurotiales</taxon>
        <taxon>Aspergillaceae</taxon>
        <taxon>Aspergillus</taxon>
        <taxon>Aspergillus subgen. Cremei</taxon>
    </lineage>
</organism>
<dbReference type="Pfam" id="PF05368">
    <property type="entry name" value="NmrA"/>
    <property type="match status" value="1"/>
</dbReference>
<comment type="similarity">
    <text evidence="1">Belongs to the NmrA-type oxidoreductase family.</text>
</comment>
<dbReference type="InterPro" id="IPR008030">
    <property type="entry name" value="NmrA-like"/>
</dbReference>
<keyword evidence="5" id="KW-1185">Reference proteome</keyword>
<evidence type="ECO:0000256" key="2">
    <source>
        <dbReference type="ARBA" id="ARBA00022857"/>
    </source>
</evidence>
<evidence type="ECO:0000313" key="5">
    <source>
        <dbReference type="Proteomes" id="UP000184383"/>
    </source>
</evidence>
<protein>
    <recommendedName>
        <fullName evidence="3">NmrA-like domain-containing protein</fullName>
    </recommendedName>
</protein>
<evidence type="ECO:0000259" key="3">
    <source>
        <dbReference type="Pfam" id="PF05368"/>
    </source>
</evidence>
<sequence>MSKLLAVVGATGTQGHSVIDAALKDGKYRIRSITRNPSSEKATALSALGVEVVQADLDDEASLIKALEARAERIYKYISITI</sequence>
<dbReference type="PANTHER" id="PTHR42748:SF7">
    <property type="entry name" value="NMRA LIKE REDOX SENSOR 1-RELATED"/>
    <property type="match status" value="1"/>
</dbReference>
<dbReference type="GeneID" id="63744478"/>
<dbReference type="RefSeq" id="XP_040686999.1">
    <property type="nucleotide sequence ID" value="XM_040828630.1"/>
</dbReference>
<evidence type="ECO:0000256" key="1">
    <source>
        <dbReference type="ARBA" id="ARBA00006328"/>
    </source>
</evidence>
<dbReference type="AlphaFoldDB" id="A0A1L9REH6"/>
<dbReference type="InterPro" id="IPR036291">
    <property type="entry name" value="NAD(P)-bd_dom_sf"/>
</dbReference>
<dbReference type="EMBL" id="KV878214">
    <property type="protein sequence ID" value="OJJ33322.1"/>
    <property type="molecule type" value="Genomic_DNA"/>
</dbReference>
<dbReference type="GO" id="GO:0005634">
    <property type="term" value="C:nucleus"/>
    <property type="evidence" value="ECO:0007669"/>
    <property type="project" value="TreeGrafter"/>
</dbReference>
<dbReference type="OrthoDB" id="3358371at2759"/>
<accession>A0A1L9REH6</accession>
<dbReference type="STRING" id="1073089.A0A1L9REH6"/>
<dbReference type="InterPro" id="IPR051164">
    <property type="entry name" value="NmrA-like_oxidored"/>
</dbReference>